<reference evidence="3 4" key="1">
    <citation type="submission" date="2019-06" db="EMBL/GenBank/DDBJ databases">
        <title>Sequencing the genomes of 1000 actinobacteria strains.</title>
        <authorList>
            <person name="Klenk H.-P."/>
        </authorList>
    </citation>
    <scope>NUCLEOTIDE SEQUENCE [LARGE SCALE GENOMIC DNA]</scope>
    <source>
        <strain evidence="3 4">DSM 44826</strain>
    </source>
</reference>
<dbReference type="InterPro" id="IPR036291">
    <property type="entry name" value="NAD(P)-bd_dom_sf"/>
</dbReference>
<dbReference type="PANTHER" id="PTHR14239:SF10">
    <property type="entry name" value="REDUCTASE"/>
    <property type="match status" value="1"/>
</dbReference>
<gene>
    <name evidence="3" type="ORF">FHX73_114384</name>
</gene>
<keyword evidence="4" id="KW-1185">Reference proteome</keyword>
<dbReference type="InterPro" id="IPR051267">
    <property type="entry name" value="STEAP_metalloreductase"/>
</dbReference>
<evidence type="ECO:0000313" key="3">
    <source>
        <dbReference type="EMBL" id="TWG00505.1"/>
    </source>
</evidence>
<feature type="domain" description="Pyrroline-5-carboxylate reductase catalytic N-terminal" evidence="2">
    <location>
        <begin position="36"/>
        <end position="80"/>
    </location>
</feature>
<dbReference type="GO" id="GO:0016491">
    <property type="term" value="F:oxidoreductase activity"/>
    <property type="evidence" value="ECO:0007669"/>
    <property type="project" value="UniProtKB-KW"/>
</dbReference>
<evidence type="ECO:0000313" key="4">
    <source>
        <dbReference type="Proteomes" id="UP000317940"/>
    </source>
</evidence>
<evidence type="ECO:0000259" key="2">
    <source>
        <dbReference type="Pfam" id="PF03807"/>
    </source>
</evidence>
<protein>
    <recommendedName>
        <fullName evidence="2">Pyrroline-5-carboxylate reductase catalytic N-terminal domain-containing protein</fullName>
    </recommendedName>
</protein>
<evidence type="ECO:0000256" key="1">
    <source>
        <dbReference type="ARBA" id="ARBA00023002"/>
    </source>
</evidence>
<dbReference type="InterPro" id="IPR028939">
    <property type="entry name" value="P5C_Rdtase_cat_N"/>
</dbReference>
<proteinExistence type="predicted"/>
<organism evidence="3 4">
    <name type="scientific">Kitasatospora viridis</name>
    <dbReference type="NCBI Taxonomy" id="281105"/>
    <lineage>
        <taxon>Bacteria</taxon>
        <taxon>Bacillati</taxon>
        <taxon>Actinomycetota</taxon>
        <taxon>Actinomycetes</taxon>
        <taxon>Kitasatosporales</taxon>
        <taxon>Streptomycetaceae</taxon>
        <taxon>Kitasatospora</taxon>
    </lineage>
</organism>
<dbReference type="EMBL" id="VIWT01000001">
    <property type="protein sequence ID" value="TWG00505.1"/>
    <property type="molecule type" value="Genomic_DNA"/>
</dbReference>
<name>A0A561UMA6_9ACTN</name>
<dbReference type="SUPFAM" id="SSF51735">
    <property type="entry name" value="NAD(P)-binding Rossmann-fold domains"/>
    <property type="match status" value="1"/>
</dbReference>
<dbReference type="OrthoDB" id="5738121at2"/>
<dbReference type="RefSeq" id="WP_145906600.1">
    <property type="nucleotide sequence ID" value="NZ_BAAAMZ010000027.1"/>
</dbReference>
<dbReference type="Gene3D" id="3.40.50.720">
    <property type="entry name" value="NAD(P)-binding Rossmann-like Domain"/>
    <property type="match status" value="1"/>
</dbReference>
<accession>A0A561UMA6</accession>
<comment type="caution">
    <text evidence="3">The sequence shown here is derived from an EMBL/GenBank/DDBJ whole genome shotgun (WGS) entry which is preliminary data.</text>
</comment>
<dbReference type="Proteomes" id="UP000317940">
    <property type="component" value="Unassembled WGS sequence"/>
</dbReference>
<keyword evidence="1" id="KW-0560">Oxidoreductase</keyword>
<dbReference type="AlphaFoldDB" id="A0A561UMA6"/>
<dbReference type="Pfam" id="PF03807">
    <property type="entry name" value="F420_oxidored"/>
    <property type="match status" value="1"/>
</dbReference>
<dbReference type="PANTHER" id="PTHR14239">
    <property type="entry name" value="DUDULIN-RELATED"/>
    <property type="match status" value="1"/>
</dbReference>
<sequence length="196" mass="19517">MSNILVIGKGNVGAALEDRFAAAGHQVTAVNSSVAPAEVARAAVAADVVVLAVPFVAVAALDAAIKAALSGKVVIDATNPLAPDFVSLTIGHTTSGGEEVAKALPGAKVAKAFNTVFADHLATGAVDGAKLFLPIAADDAEAKKTALALATELGFDAVDAGPLANARYLEPTIELLIQLAFVQGQGTGIGLTLVRG</sequence>